<evidence type="ECO:0000256" key="1">
    <source>
        <dbReference type="SAM" id="MobiDB-lite"/>
    </source>
</evidence>
<reference evidence="5" key="1">
    <citation type="journal article" date="2019" name="Int. J. Syst. Evol. Microbiol.">
        <title>The Global Catalogue of Microorganisms (GCM) 10K type strain sequencing project: providing services to taxonomists for standard genome sequencing and annotation.</title>
        <authorList>
            <consortium name="The Broad Institute Genomics Platform"/>
            <consortium name="The Broad Institute Genome Sequencing Center for Infectious Disease"/>
            <person name="Wu L."/>
            <person name="Ma J."/>
        </authorList>
    </citation>
    <scope>NUCLEOTIDE SEQUENCE [LARGE SCALE GENOMIC DNA]</scope>
    <source>
        <strain evidence="5">JCM 3146</strain>
    </source>
</reference>
<dbReference type="Pfam" id="PF13628">
    <property type="entry name" value="DUF4142"/>
    <property type="match status" value="1"/>
</dbReference>
<dbReference type="Gene3D" id="1.20.1260.10">
    <property type="match status" value="1"/>
</dbReference>
<accession>A0ABP3HH77</accession>
<feature type="region of interest" description="Disordered" evidence="1">
    <location>
        <begin position="25"/>
        <end position="54"/>
    </location>
</feature>
<keyword evidence="2" id="KW-0732">Signal</keyword>
<name>A0ABP3HH77_9ACTN</name>
<dbReference type="PANTHER" id="PTHR38593:SF1">
    <property type="entry name" value="BLR2558 PROTEIN"/>
    <property type="match status" value="1"/>
</dbReference>
<evidence type="ECO:0000313" key="5">
    <source>
        <dbReference type="Proteomes" id="UP001501822"/>
    </source>
</evidence>
<organism evidence="4 5">
    <name type="scientific">Actinoallomurus spadix</name>
    <dbReference type="NCBI Taxonomy" id="79912"/>
    <lineage>
        <taxon>Bacteria</taxon>
        <taxon>Bacillati</taxon>
        <taxon>Actinomycetota</taxon>
        <taxon>Actinomycetes</taxon>
        <taxon>Streptosporangiales</taxon>
        <taxon>Thermomonosporaceae</taxon>
        <taxon>Actinoallomurus</taxon>
    </lineage>
</organism>
<gene>
    <name evidence="4" type="ORF">GCM10010151_68150</name>
</gene>
<dbReference type="Proteomes" id="UP001501822">
    <property type="component" value="Unassembled WGS sequence"/>
</dbReference>
<dbReference type="RefSeq" id="WP_252799448.1">
    <property type="nucleotide sequence ID" value="NZ_BAAABM010000066.1"/>
</dbReference>
<feature type="signal peptide" evidence="2">
    <location>
        <begin position="1"/>
        <end position="24"/>
    </location>
</feature>
<evidence type="ECO:0000259" key="3">
    <source>
        <dbReference type="Pfam" id="PF13628"/>
    </source>
</evidence>
<dbReference type="PANTHER" id="PTHR38593">
    <property type="entry name" value="BLR2558 PROTEIN"/>
    <property type="match status" value="1"/>
</dbReference>
<sequence>MQRHGYLLALPAAAVLAAAGTACGAGGAQPSARTATPAVSPTASPAATGQPSEQDRTWLADIHQANLAEVEAGGLAAKKGATKAVREAGRKLVKDHTGLDRKVVATARRLGVSLPTTPAPADTNAADRMRNESGKTFDQDFLSTMISGHEGAIAKTKRQVSQGASPEVVSLAKQTLPHLQDHLAMLRKAQSSG</sequence>
<feature type="chain" id="PRO_5045552141" description="DUF4142 domain-containing protein" evidence="2">
    <location>
        <begin position="25"/>
        <end position="193"/>
    </location>
</feature>
<proteinExistence type="predicted"/>
<evidence type="ECO:0000313" key="4">
    <source>
        <dbReference type="EMBL" id="GAA0368599.1"/>
    </source>
</evidence>
<dbReference type="InterPro" id="IPR012347">
    <property type="entry name" value="Ferritin-like"/>
</dbReference>
<evidence type="ECO:0000256" key="2">
    <source>
        <dbReference type="SAM" id="SignalP"/>
    </source>
</evidence>
<protein>
    <recommendedName>
        <fullName evidence="3">DUF4142 domain-containing protein</fullName>
    </recommendedName>
</protein>
<dbReference type="InterPro" id="IPR025419">
    <property type="entry name" value="DUF4142"/>
</dbReference>
<dbReference type="PROSITE" id="PS51257">
    <property type="entry name" value="PROKAR_LIPOPROTEIN"/>
    <property type="match status" value="1"/>
</dbReference>
<feature type="domain" description="DUF4142" evidence="3">
    <location>
        <begin position="54"/>
        <end position="187"/>
    </location>
</feature>
<keyword evidence="5" id="KW-1185">Reference proteome</keyword>
<dbReference type="EMBL" id="BAAABM010000066">
    <property type="protein sequence ID" value="GAA0368599.1"/>
    <property type="molecule type" value="Genomic_DNA"/>
</dbReference>
<feature type="compositionally biased region" description="Low complexity" evidence="1">
    <location>
        <begin position="25"/>
        <end position="48"/>
    </location>
</feature>
<comment type="caution">
    <text evidence="4">The sequence shown here is derived from an EMBL/GenBank/DDBJ whole genome shotgun (WGS) entry which is preliminary data.</text>
</comment>